<keyword evidence="1" id="KW-0547">Nucleotide-binding</keyword>
<dbReference type="KEGG" id="egl:EGR_09205"/>
<comment type="similarity">
    <text evidence="1">Belongs to the diphosphomevalonate decarboxylase family.</text>
</comment>
<comment type="catalytic activity">
    <reaction evidence="1">
        <text>(R)-5-diphosphomevalonate + ATP = isopentenyl diphosphate + ADP + phosphate + CO2</text>
        <dbReference type="Rhea" id="RHEA:23732"/>
        <dbReference type="ChEBI" id="CHEBI:16526"/>
        <dbReference type="ChEBI" id="CHEBI:30616"/>
        <dbReference type="ChEBI" id="CHEBI:43474"/>
        <dbReference type="ChEBI" id="CHEBI:57557"/>
        <dbReference type="ChEBI" id="CHEBI:128769"/>
        <dbReference type="ChEBI" id="CHEBI:456216"/>
        <dbReference type="EC" id="4.1.1.33"/>
    </reaction>
</comment>
<evidence type="ECO:0000313" key="5">
    <source>
        <dbReference type="Proteomes" id="UP000019149"/>
    </source>
</evidence>
<keyword evidence="1" id="KW-0153">Cholesterol metabolism</keyword>
<dbReference type="InterPro" id="IPR014721">
    <property type="entry name" value="Ribsml_uS5_D2-typ_fold_subgr"/>
</dbReference>
<dbReference type="GO" id="GO:0019287">
    <property type="term" value="P:isopentenyl diphosphate biosynthetic process, mevalonate pathway"/>
    <property type="evidence" value="ECO:0007669"/>
    <property type="project" value="UniProtKB-UniRule"/>
</dbReference>
<accession>W6U480</accession>
<dbReference type="AlphaFoldDB" id="W6U480"/>
<protein>
    <recommendedName>
        <fullName evidence="1">Diphosphomevalonate decarboxylase</fullName>
        <ecNumber evidence="1">4.1.1.33</ecNumber>
    </recommendedName>
</protein>
<dbReference type="Gene3D" id="3.30.70.890">
    <property type="entry name" value="GHMP kinase, C-terminal domain"/>
    <property type="match status" value="1"/>
</dbReference>
<dbReference type="Pfam" id="PF22700">
    <property type="entry name" value="MVD-like_N"/>
    <property type="match status" value="1"/>
</dbReference>
<dbReference type="GeneID" id="36344920"/>
<dbReference type="GO" id="GO:0006695">
    <property type="term" value="P:cholesterol biosynthetic process"/>
    <property type="evidence" value="ECO:0007669"/>
    <property type="project" value="UniProtKB-UniPathway"/>
</dbReference>
<feature type="domain" description="Diphosphomevalonate decarboxylase-like N-terminal" evidence="3">
    <location>
        <begin position="8"/>
        <end position="164"/>
    </location>
</feature>
<dbReference type="InterPro" id="IPR020568">
    <property type="entry name" value="Ribosomal_Su5_D2-typ_SF"/>
</dbReference>
<dbReference type="GO" id="GO:0005524">
    <property type="term" value="F:ATP binding"/>
    <property type="evidence" value="ECO:0007669"/>
    <property type="project" value="UniProtKB-KW"/>
</dbReference>
<dbReference type="InterPro" id="IPR036554">
    <property type="entry name" value="GHMP_kinase_C_sf"/>
</dbReference>
<dbReference type="OrthoDB" id="10253702at2759"/>
<dbReference type="InterPro" id="IPR053859">
    <property type="entry name" value="MVD-like_N"/>
</dbReference>
<keyword evidence="1" id="KW-0756">Sterol biosynthesis</keyword>
<gene>
    <name evidence="4" type="ORF">EGR_09205</name>
</gene>
<evidence type="ECO:0000256" key="1">
    <source>
        <dbReference type="RuleBase" id="RU363086"/>
    </source>
</evidence>
<dbReference type="RefSeq" id="XP_024347121.1">
    <property type="nucleotide sequence ID" value="XM_024498454.1"/>
</dbReference>
<dbReference type="PANTHER" id="PTHR10977:SF3">
    <property type="entry name" value="DIPHOSPHOMEVALONATE DECARBOXYLASE"/>
    <property type="match status" value="1"/>
</dbReference>
<reference evidence="4 5" key="1">
    <citation type="journal article" date="2013" name="Nat. Genet.">
        <title>The genome of the hydatid tapeworm Echinococcus granulosus.</title>
        <authorList>
            <person name="Zheng H."/>
            <person name="Zhang W."/>
            <person name="Zhang L."/>
            <person name="Zhang Z."/>
            <person name="Li J."/>
            <person name="Lu G."/>
            <person name="Zhu Y."/>
            <person name="Wang Y."/>
            <person name="Huang Y."/>
            <person name="Liu J."/>
            <person name="Kang H."/>
            <person name="Chen J."/>
            <person name="Wang L."/>
            <person name="Chen A."/>
            <person name="Yu S."/>
            <person name="Gao Z."/>
            <person name="Jin L."/>
            <person name="Gu W."/>
            <person name="Wang Z."/>
            <person name="Zhao L."/>
            <person name="Shi B."/>
            <person name="Wen H."/>
            <person name="Lin R."/>
            <person name="Jones M.K."/>
            <person name="Brejova B."/>
            <person name="Vinar T."/>
            <person name="Zhao G."/>
            <person name="McManus D.P."/>
            <person name="Chen Z."/>
            <person name="Zhou Y."/>
            <person name="Wang S."/>
        </authorList>
    </citation>
    <scope>NUCLEOTIDE SEQUENCE [LARGE SCALE GENOMIC DNA]</scope>
</reference>
<dbReference type="GO" id="GO:0004163">
    <property type="term" value="F:diphosphomevalonate decarboxylase activity"/>
    <property type="evidence" value="ECO:0007669"/>
    <property type="project" value="UniProtKB-UniRule"/>
</dbReference>
<dbReference type="PANTHER" id="PTHR10977">
    <property type="entry name" value="DIPHOSPHOMEVALONATE DECARBOXYLASE"/>
    <property type="match status" value="1"/>
</dbReference>
<dbReference type="InterPro" id="IPR029765">
    <property type="entry name" value="Mev_diP_decarb"/>
</dbReference>
<keyword evidence="1" id="KW-0752">Steroid biosynthesis</keyword>
<feature type="domain" description="Mvd1 C-terminal" evidence="2">
    <location>
        <begin position="182"/>
        <end position="319"/>
    </location>
</feature>
<name>W6U480_ECHGR</name>
<evidence type="ECO:0000259" key="3">
    <source>
        <dbReference type="Pfam" id="PF22700"/>
    </source>
</evidence>
<comment type="function">
    <text evidence="1">Catalyzes the ATP dependent decarboxylation of (R)-5-diphosphomevalonate to form isopentenyl diphosphate (IPP). Functions in the mevalonate (MVA) pathway leading to isopentenyl diphosphate (IPP), a key precursor for the biosynthesis of isoprenoids and sterol synthesis.</text>
</comment>
<keyword evidence="1" id="KW-0456">Lyase</keyword>
<dbReference type="STRING" id="6210.W6U480"/>
<proteinExistence type="inferred from homology"/>
<keyword evidence="1" id="KW-0443">Lipid metabolism</keyword>
<dbReference type="CTD" id="36344920"/>
<keyword evidence="1" id="KW-0067">ATP-binding</keyword>
<dbReference type="NCBIfam" id="TIGR01240">
    <property type="entry name" value="mevDPdecarb"/>
    <property type="match status" value="1"/>
</dbReference>
<comment type="pathway">
    <text evidence="1">Steroid biosynthesis; cholesterol biosynthesis.</text>
</comment>
<evidence type="ECO:0000313" key="4">
    <source>
        <dbReference type="EMBL" id="EUB55925.1"/>
    </source>
</evidence>
<dbReference type="SUPFAM" id="SSF55060">
    <property type="entry name" value="GHMP Kinase, C-terminal domain"/>
    <property type="match status" value="1"/>
</dbReference>
<dbReference type="InterPro" id="IPR041431">
    <property type="entry name" value="Mvd1_C"/>
</dbReference>
<sequence length="409" mass="45905">MSMVEVIAPVNIALLKYWGKSDYLNIEPITDSLSLTLNSKQLYSLTQISLSPGVEQTFTLNEKHQNLTNRMKDVIIASQLRAMQKGSFRRFQKLHIRSTNNFPTAAGLASSASGLASLAFGLSTLYHLEEDIAALARRGSGSACRSMYGGVVHWKRSATDDKHSSSSVEQLFPHTHWPELRVLICVTSSHRKPVSSSEAMRRTVATSPLFQEARATVVDQRLPRFIDAFGRRDFAALAELTMRESNELHAFCLDSWPPAIYLNSTSFAIMDFVHALNQHMRRCVVAYTFDAGPNAFLLTLADDAPLVLSLLAECFGQVEVGNGEGLRCYGDDLDIKRARFETQARRLEVRGIQYSLEVDLDNHREVLRSLPRCAGSIQYILSTEASWHCCYYWCTKIDTIPVKEKSSER</sequence>
<dbReference type="Gene3D" id="3.30.230.10">
    <property type="match status" value="1"/>
</dbReference>
<keyword evidence="5" id="KW-1185">Reference proteome</keyword>
<keyword evidence="1" id="KW-0753">Steroid metabolism</keyword>
<keyword evidence="1" id="KW-0444">Lipid biosynthesis</keyword>
<dbReference type="OMA" id="LYCFPPK"/>
<evidence type="ECO:0000259" key="2">
    <source>
        <dbReference type="Pfam" id="PF18376"/>
    </source>
</evidence>
<keyword evidence="1" id="KW-0152">Cholesterol biosynthesis</keyword>
<dbReference type="Pfam" id="PF18376">
    <property type="entry name" value="MDD_C"/>
    <property type="match status" value="1"/>
</dbReference>
<dbReference type="SUPFAM" id="SSF54211">
    <property type="entry name" value="Ribosomal protein S5 domain 2-like"/>
    <property type="match status" value="1"/>
</dbReference>
<dbReference type="EC" id="4.1.1.33" evidence="1"/>
<dbReference type="GO" id="GO:0005829">
    <property type="term" value="C:cytosol"/>
    <property type="evidence" value="ECO:0007669"/>
    <property type="project" value="InterPro"/>
</dbReference>
<comment type="caution">
    <text evidence="4">The sequence shown here is derived from an EMBL/GenBank/DDBJ whole genome shotgun (WGS) entry which is preliminary data.</text>
</comment>
<dbReference type="EMBL" id="APAU02000137">
    <property type="protein sequence ID" value="EUB55925.1"/>
    <property type="molecule type" value="Genomic_DNA"/>
</dbReference>
<dbReference type="UniPathway" id="UPA00063"/>
<organism evidence="4 5">
    <name type="scientific">Echinococcus granulosus</name>
    <name type="common">Hydatid tapeworm</name>
    <dbReference type="NCBI Taxonomy" id="6210"/>
    <lineage>
        <taxon>Eukaryota</taxon>
        <taxon>Metazoa</taxon>
        <taxon>Spiralia</taxon>
        <taxon>Lophotrochozoa</taxon>
        <taxon>Platyhelminthes</taxon>
        <taxon>Cestoda</taxon>
        <taxon>Eucestoda</taxon>
        <taxon>Cyclophyllidea</taxon>
        <taxon>Taeniidae</taxon>
        <taxon>Echinococcus</taxon>
        <taxon>Echinococcus granulosus group</taxon>
    </lineage>
</organism>
<keyword evidence="1" id="KW-1207">Sterol metabolism</keyword>
<dbReference type="Proteomes" id="UP000019149">
    <property type="component" value="Unassembled WGS sequence"/>
</dbReference>